<gene>
    <name evidence="1" type="ORF">ACFPIE_06515</name>
</gene>
<evidence type="ECO:0008006" key="3">
    <source>
        <dbReference type="Google" id="ProtNLM"/>
    </source>
</evidence>
<keyword evidence="2" id="KW-1185">Reference proteome</keyword>
<protein>
    <recommendedName>
        <fullName evidence="3">TIGR02391 family protein</fullName>
    </recommendedName>
</protein>
<organism evidence="1 2">
    <name type="scientific">Brevundimonas staleyi</name>
    <dbReference type="NCBI Taxonomy" id="74326"/>
    <lineage>
        <taxon>Bacteria</taxon>
        <taxon>Pseudomonadati</taxon>
        <taxon>Pseudomonadota</taxon>
        <taxon>Alphaproteobacteria</taxon>
        <taxon>Caulobacterales</taxon>
        <taxon>Caulobacteraceae</taxon>
        <taxon>Brevundimonas</taxon>
    </lineage>
</organism>
<dbReference type="EMBL" id="JBHSLF010000014">
    <property type="protein sequence ID" value="MFC5343559.1"/>
    <property type="molecule type" value="Genomic_DNA"/>
</dbReference>
<accession>A0ABW0FQ78</accession>
<evidence type="ECO:0000313" key="1">
    <source>
        <dbReference type="EMBL" id="MFC5343559.1"/>
    </source>
</evidence>
<sequence>MATGRYLDTRQFQSLLADLRLTRTSAQAGLLEFLERQGMVTPAARIFWPRALVLEGREVASDPTPTPEEREWTDALEKALRAWSRHDAPPDLIHPLDDPDLGPARGLIRQGEVPFEPWETFRTNIRPEGETPLYVHDAVDTFYHDWQALIVADALRCGVRLIFDTRRPELLEVAMRGDFADLPERSSYVQTSFEAPRGLRDGHTWAPFFDAAARLDVARERQLIAISMAHGGQPGPMTESDTQALTATLSVAAKAALAPLVADWPKLKSFVVYLCERWDEFTRRGESAMANEYRRQIQRAVRLAVAGLDIETAFIITDVGRVTGHFDDTLNVIFPDLEDEARDAVLRSLLHVIVPAAPATSPDLTVDEAASVDLVDWLERTDQWKVHIAIQQILQHQFQGDTLDHAGLAKEVESLGTTFEHCVDSLLAEAGLSASGTLCPKVQRLWKNVPDVVDDYWANKGLTNTIKAARATQIAAIDSLALASPNAGVTRVLLKGVLYRNEGTHGGMKDWDEAEIHEASRASLLAMLLCRKAFVTRPPTP</sequence>
<reference evidence="2" key="1">
    <citation type="journal article" date="2019" name="Int. J. Syst. Evol. Microbiol.">
        <title>The Global Catalogue of Microorganisms (GCM) 10K type strain sequencing project: providing services to taxonomists for standard genome sequencing and annotation.</title>
        <authorList>
            <consortium name="The Broad Institute Genomics Platform"/>
            <consortium name="The Broad Institute Genome Sequencing Center for Infectious Disease"/>
            <person name="Wu L."/>
            <person name="Ma J."/>
        </authorList>
    </citation>
    <scope>NUCLEOTIDE SEQUENCE [LARGE SCALE GENOMIC DNA]</scope>
    <source>
        <strain evidence="2">JCM 12125</strain>
    </source>
</reference>
<dbReference type="Proteomes" id="UP001596152">
    <property type="component" value="Unassembled WGS sequence"/>
</dbReference>
<dbReference type="RefSeq" id="WP_374035894.1">
    <property type="nucleotide sequence ID" value="NZ_CP169082.1"/>
</dbReference>
<comment type="caution">
    <text evidence="1">The sequence shown here is derived from an EMBL/GenBank/DDBJ whole genome shotgun (WGS) entry which is preliminary data.</text>
</comment>
<name>A0ABW0FQ78_9CAUL</name>
<evidence type="ECO:0000313" key="2">
    <source>
        <dbReference type="Proteomes" id="UP001596152"/>
    </source>
</evidence>
<proteinExistence type="predicted"/>